<dbReference type="InterPro" id="IPR015796">
    <property type="entry name" value="Impact_YigZ-like"/>
</dbReference>
<dbReference type="OrthoDB" id="9813771at2"/>
<dbReference type="InterPro" id="IPR035647">
    <property type="entry name" value="EFG_III/V"/>
</dbReference>
<dbReference type="InterPro" id="IPR036956">
    <property type="entry name" value="Impact_N_sf"/>
</dbReference>
<evidence type="ECO:0000313" key="4">
    <source>
        <dbReference type="EMBL" id="ETO40304.1"/>
    </source>
</evidence>
<dbReference type="NCBIfam" id="TIGR00257">
    <property type="entry name" value="IMPACT_YIGZ"/>
    <property type="match status" value="1"/>
</dbReference>
<dbReference type="SUPFAM" id="SSF54980">
    <property type="entry name" value="EF-G C-terminal domain-like"/>
    <property type="match status" value="1"/>
</dbReference>
<dbReference type="Pfam" id="PF09186">
    <property type="entry name" value="DUF1949"/>
    <property type="match status" value="1"/>
</dbReference>
<dbReference type="SUPFAM" id="SSF54211">
    <property type="entry name" value="Ribosomal protein S5 domain 2-like"/>
    <property type="match status" value="1"/>
</dbReference>
<dbReference type="PANTHER" id="PTHR16301:SF20">
    <property type="entry name" value="IMPACT FAMILY MEMBER YIGZ"/>
    <property type="match status" value="1"/>
</dbReference>
<feature type="domain" description="Impact N-terminal" evidence="2">
    <location>
        <begin position="19"/>
        <end position="123"/>
    </location>
</feature>
<dbReference type="InterPro" id="IPR020569">
    <property type="entry name" value="UPF0029_Impact_CS"/>
</dbReference>
<dbReference type="InterPro" id="IPR020568">
    <property type="entry name" value="Ribosomal_Su5_D2-typ_SF"/>
</dbReference>
<dbReference type="PANTHER" id="PTHR16301">
    <property type="entry name" value="IMPACT-RELATED"/>
    <property type="match status" value="1"/>
</dbReference>
<evidence type="ECO:0000313" key="5">
    <source>
        <dbReference type="Proteomes" id="UP000019474"/>
    </source>
</evidence>
<gene>
    <name evidence="4" type="ORF">B808_790</name>
</gene>
<dbReference type="InterPro" id="IPR023582">
    <property type="entry name" value="Impact"/>
</dbReference>
<dbReference type="GO" id="GO:0006446">
    <property type="term" value="P:regulation of translational initiation"/>
    <property type="evidence" value="ECO:0007669"/>
    <property type="project" value="TreeGrafter"/>
</dbReference>
<feature type="domain" description="UPF0029" evidence="3">
    <location>
        <begin position="140"/>
        <end position="195"/>
    </location>
</feature>
<reference evidence="4 5" key="1">
    <citation type="submission" date="2012-08" db="EMBL/GenBank/DDBJ databases">
        <title>Genome sequencing of Lactobacillus florum 8D.</title>
        <authorList>
            <person name="Kim E.B."/>
            <person name="Marco M.L."/>
        </authorList>
    </citation>
    <scope>NUCLEOTIDE SEQUENCE [LARGE SCALE GENOMIC DNA]</scope>
    <source>
        <strain evidence="4 5">8D</strain>
    </source>
</reference>
<protein>
    <submittedName>
        <fullName evidence="4">Protein co-occurring with transport system</fullName>
    </submittedName>
</protein>
<comment type="caution">
    <text evidence="4">The sequence shown here is derived from an EMBL/GenBank/DDBJ whole genome shotgun (WGS) entry which is preliminary data.</text>
</comment>
<evidence type="ECO:0000256" key="1">
    <source>
        <dbReference type="ARBA" id="ARBA00007665"/>
    </source>
</evidence>
<dbReference type="Proteomes" id="UP000019474">
    <property type="component" value="Unassembled WGS sequence"/>
</dbReference>
<proteinExistence type="inferred from homology"/>
<dbReference type="InterPro" id="IPR001498">
    <property type="entry name" value="Impact_N"/>
</dbReference>
<dbReference type="PROSITE" id="PS00910">
    <property type="entry name" value="UPF0029"/>
    <property type="match status" value="1"/>
</dbReference>
<dbReference type="Gene3D" id="3.30.230.30">
    <property type="entry name" value="Impact, N-terminal domain"/>
    <property type="match status" value="1"/>
</dbReference>
<evidence type="ECO:0000259" key="3">
    <source>
        <dbReference type="Pfam" id="PF09186"/>
    </source>
</evidence>
<accession>W9EKV6</accession>
<organism evidence="4 5">
    <name type="scientific">Fructilactobacillus florum 8D</name>
    <dbReference type="NCBI Taxonomy" id="1221538"/>
    <lineage>
        <taxon>Bacteria</taxon>
        <taxon>Bacillati</taxon>
        <taxon>Bacillota</taxon>
        <taxon>Bacilli</taxon>
        <taxon>Lactobacillales</taxon>
        <taxon>Lactobacillaceae</taxon>
        <taxon>Fructilactobacillus</taxon>
    </lineage>
</organism>
<comment type="similarity">
    <text evidence="1">Belongs to the IMPACT family.</text>
</comment>
<dbReference type="EMBL" id="ALXG01000033">
    <property type="protein sequence ID" value="ETO40304.1"/>
    <property type="molecule type" value="Genomic_DNA"/>
</dbReference>
<evidence type="ECO:0000259" key="2">
    <source>
        <dbReference type="Pfam" id="PF01205"/>
    </source>
</evidence>
<dbReference type="RefSeq" id="WP_035422068.1">
    <property type="nucleotide sequence ID" value="NZ_ALXG01000033.1"/>
</dbReference>
<dbReference type="AlphaFoldDB" id="W9EKV6"/>
<dbReference type="InterPro" id="IPR015269">
    <property type="entry name" value="UPF0029_Impact_C"/>
</dbReference>
<dbReference type="Gene3D" id="3.30.70.240">
    <property type="match status" value="1"/>
</dbReference>
<keyword evidence="5" id="KW-1185">Reference proteome</keyword>
<sequence length="212" mass="23091">MKSTFLTISQPARASYVIKKSKFIADIAPVSNAVAAKGMLAQLTAATPKANHHCYAYRLVENPPAERFSDDGEPVGTAGKPLLEILHHHQLENTLIVVTRYFGGIKLGAGGLIRAYAQAANVAVAQTTLCEKTLARQLTISLDYPQLNKLRSFLDQQQLPILKTTYTEQVTITTAVPVAQVSTFQARVTERLTGQAHYQLGAECYLTSPPQP</sequence>
<dbReference type="GO" id="GO:0005737">
    <property type="term" value="C:cytoplasm"/>
    <property type="evidence" value="ECO:0007669"/>
    <property type="project" value="TreeGrafter"/>
</dbReference>
<dbReference type="PATRIC" id="fig|1221538.3.peg.798"/>
<name>W9EKV6_9LACO</name>
<dbReference type="Pfam" id="PF01205">
    <property type="entry name" value="Impact_N"/>
    <property type="match status" value="1"/>
</dbReference>